<dbReference type="Proteomes" id="UP000322530">
    <property type="component" value="Unassembled WGS sequence"/>
</dbReference>
<dbReference type="Pfam" id="PF09852">
    <property type="entry name" value="DUF2079"/>
    <property type="match status" value="1"/>
</dbReference>
<keyword evidence="3" id="KW-1185">Reference proteome</keyword>
<feature type="transmembrane region" description="Helical" evidence="1">
    <location>
        <begin position="241"/>
        <end position="259"/>
    </location>
</feature>
<feature type="transmembrane region" description="Helical" evidence="1">
    <location>
        <begin position="156"/>
        <end position="174"/>
    </location>
</feature>
<feature type="transmembrane region" description="Helical" evidence="1">
    <location>
        <begin position="325"/>
        <end position="345"/>
    </location>
</feature>
<dbReference type="AlphaFoldDB" id="A0A5A5T908"/>
<dbReference type="InterPro" id="IPR018650">
    <property type="entry name" value="STSV1_Orf64"/>
</dbReference>
<feature type="transmembrane region" description="Helical" evidence="1">
    <location>
        <begin position="365"/>
        <end position="391"/>
    </location>
</feature>
<feature type="transmembrane region" description="Helical" evidence="1">
    <location>
        <begin position="205"/>
        <end position="229"/>
    </location>
</feature>
<protein>
    <recommendedName>
        <fullName evidence="4">DUF2079 domain-containing protein</fullName>
    </recommendedName>
</protein>
<feature type="transmembrane region" description="Helical" evidence="1">
    <location>
        <begin position="32"/>
        <end position="53"/>
    </location>
</feature>
<evidence type="ECO:0008006" key="4">
    <source>
        <dbReference type="Google" id="ProtNLM"/>
    </source>
</evidence>
<keyword evidence="1" id="KW-0472">Membrane</keyword>
<evidence type="ECO:0000313" key="2">
    <source>
        <dbReference type="EMBL" id="GCF07868.1"/>
    </source>
</evidence>
<feature type="transmembrane region" description="Helical" evidence="1">
    <location>
        <begin position="129"/>
        <end position="149"/>
    </location>
</feature>
<feature type="transmembrane region" description="Helical" evidence="1">
    <location>
        <begin position="180"/>
        <end position="198"/>
    </location>
</feature>
<comment type="caution">
    <text evidence="2">The sequence shown here is derived from an EMBL/GenBank/DDBJ whole genome shotgun (WGS) entry which is preliminary data.</text>
</comment>
<keyword evidence="1" id="KW-0812">Transmembrane</keyword>
<keyword evidence="1" id="KW-1133">Transmembrane helix</keyword>
<gene>
    <name evidence="2" type="ORF">KDI_14320</name>
</gene>
<evidence type="ECO:0000313" key="3">
    <source>
        <dbReference type="Proteomes" id="UP000322530"/>
    </source>
</evidence>
<sequence length="759" mass="84924">MSKEIWHKRFIYARDHLCLYPAPEPLPRTRKFWLVMGLIALAVLVFCVFYISYLTTQQTAFQTNAEDFGIMDQAIWNTIHGHMLHQTICTSLGDTNCVGPAGFVRFAIHFEPILFPISLLYFIWSDPRVLLVLQTVVVALGAFPAFWLARLRLRNEWLAGVFALIYLIYPAQLQASTDEFHAVTMTAALLLFTLYFMYTRQTLWFFVFALLSMACKEEIPIVVATFGLWSLVFQRRWRSGLAVVVVSILWFVVTTKVIMPHFSPTGQALLSTRYNGAGGSGSLLQQALHPLTFLHTYLFDASHRAYIHDILAPAGYIPKPHGGGLFYLPLLAPWILVMATPSLLINLLSTNPQQYSGLFHYNAEIVPVIIFATIESLVVVRWLTHVGLAAITRHREAQNRPFAHLLSAEGLLRRPQVVSLVLISLLTLAVVFSSLRTDYYFHGQLPFSISFQWPQTSAHTDLAQRFLAMIPADASVSAQNKLVPHLSHRESIYMFPYADGQNSQKEGQAEYILLDVTGDIYPYFESQLYTHEVKKVLASGQYGIVAAQDGYLLLKRGLAAPAILSSPTTSAGQQHDLDALLFNLPTSFCSNIYVPQSEIQNPLHVDFKQPDGQKLHLVGFQVGASSPFSRTNGYGTLTTYWRVDSSVKTPIQLQILLKGSDGREYLTSTDMPDLSWCPAQTWQPGSLVRLTSRTFNLQKSSIPNGLAQMSITLLPQAQTSSTIMDVQARLPVQVLNAPVTVIANQNTNALQLMPITIVN</sequence>
<evidence type="ECO:0000256" key="1">
    <source>
        <dbReference type="SAM" id="Phobius"/>
    </source>
</evidence>
<accession>A0A5A5T908</accession>
<reference evidence="2 3" key="1">
    <citation type="submission" date="2019-01" db="EMBL/GenBank/DDBJ databases">
        <title>Draft genome sequence of Dictyobacter sp. Uno17.</title>
        <authorList>
            <person name="Wang C.M."/>
            <person name="Zheng Y."/>
            <person name="Sakai Y."/>
            <person name="Abe K."/>
            <person name="Yokota A."/>
            <person name="Yabe S."/>
        </authorList>
    </citation>
    <scope>NUCLEOTIDE SEQUENCE [LARGE SCALE GENOMIC DNA]</scope>
    <source>
        <strain evidence="2 3">Uno17</strain>
    </source>
</reference>
<proteinExistence type="predicted"/>
<name>A0A5A5T908_9CHLR</name>
<feature type="transmembrane region" description="Helical" evidence="1">
    <location>
        <begin position="417"/>
        <end position="435"/>
    </location>
</feature>
<dbReference type="OrthoDB" id="5240834at2"/>
<dbReference type="EMBL" id="BIXY01000015">
    <property type="protein sequence ID" value="GCF07868.1"/>
    <property type="molecule type" value="Genomic_DNA"/>
</dbReference>
<organism evidence="2 3">
    <name type="scientific">Dictyobacter arantiisoli</name>
    <dbReference type="NCBI Taxonomy" id="2014874"/>
    <lineage>
        <taxon>Bacteria</taxon>
        <taxon>Bacillati</taxon>
        <taxon>Chloroflexota</taxon>
        <taxon>Ktedonobacteria</taxon>
        <taxon>Ktedonobacterales</taxon>
        <taxon>Dictyobacteraceae</taxon>
        <taxon>Dictyobacter</taxon>
    </lineage>
</organism>
<dbReference type="RefSeq" id="WP_149400875.1">
    <property type="nucleotide sequence ID" value="NZ_BIXY01000015.1"/>
</dbReference>